<keyword evidence="1" id="KW-0805">Transcription regulation</keyword>
<reference evidence="5" key="1">
    <citation type="submission" date="2020-09" db="EMBL/GenBank/DDBJ databases">
        <title>Bosea spartocytisi sp. nov. a root nodule endophyte of Spartocytisus supranubius in the high mountain ecosystem fo the Teide National Park (Canary Islands, Spain).</title>
        <authorList>
            <person name="Pulido-Suarez L."/>
            <person name="Peix A."/>
            <person name="Igual J.M."/>
            <person name="Socas-Perez N."/>
            <person name="Velazquez E."/>
            <person name="Flores-Felix J.D."/>
            <person name="Leon-Barrios M."/>
        </authorList>
    </citation>
    <scope>NUCLEOTIDE SEQUENCE</scope>
    <source>
        <strain evidence="5">SSUT16</strain>
    </source>
</reference>
<dbReference type="SMART" id="SM00345">
    <property type="entry name" value="HTH_GNTR"/>
    <property type="match status" value="1"/>
</dbReference>
<keyword evidence="6" id="KW-1185">Reference proteome</keyword>
<dbReference type="Proteomes" id="UP000619295">
    <property type="component" value="Unassembled WGS sequence"/>
</dbReference>
<protein>
    <submittedName>
        <fullName evidence="5">GntR family transcriptional regulator</fullName>
    </submittedName>
</protein>
<dbReference type="GO" id="GO:0003700">
    <property type="term" value="F:DNA-binding transcription factor activity"/>
    <property type="evidence" value="ECO:0007669"/>
    <property type="project" value="InterPro"/>
</dbReference>
<feature type="domain" description="HTH gntR-type" evidence="4">
    <location>
        <begin position="26"/>
        <end position="93"/>
    </location>
</feature>
<dbReference type="CDD" id="cd07377">
    <property type="entry name" value="WHTH_GntR"/>
    <property type="match status" value="1"/>
</dbReference>
<organism evidence="5 6">
    <name type="scientific">Bosea spartocytisi</name>
    <dbReference type="NCBI Taxonomy" id="2773451"/>
    <lineage>
        <taxon>Bacteria</taxon>
        <taxon>Pseudomonadati</taxon>
        <taxon>Pseudomonadota</taxon>
        <taxon>Alphaproteobacteria</taxon>
        <taxon>Hyphomicrobiales</taxon>
        <taxon>Boseaceae</taxon>
        <taxon>Bosea</taxon>
    </lineage>
</organism>
<keyword evidence="2" id="KW-0238">DNA-binding</keyword>
<dbReference type="RefSeq" id="WP_191125624.1">
    <property type="nucleotide sequence ID" value="NZ_JACXWY010000020.1"/>
</dbReference>
<dbReference type="EMBL" id="JACXWY010000020">
    <property type="protein sequence ID" value="MBD3848634.1"/>
    <property type="molecule type" value="Genomic_DNA"/>
</dbReference>
<dbReference type="AlphaFoldDB" id="A0A927ED62"/>
<dbReference type="PANTHER" id="PTHR43537">
    <property type="entry name" value="TRANSCRIPTIONAL REGULATOR, GNTR FAMILY"/>
    <property type="match status" value="1"/>
</dbReference>
<dbReference type="PROSITE" id="PS50949">
    <property type="entry name" value="HTH_GNTR"/>
    <property type="match status" value="1"/>
</dbReference>
<dbReference type="InterPro" id="IPR008920">
    <property type="entry name" value="TF_FadR/GntR_C"/>
</dbReference>
<dbReference type="InterPro" id="IPR000524">
    <property type="entry name" value="Tscrpt_reg_HTH_GntR"/>
</dbReference>
<sequence>MNKPAMPGGAVTAVSARRPAIVVAPKSLTQQISDHIRSEIIHDNIKPGEWIREKALTEQFGISRTPLREALQILATQRLIEIIPNRGAVVVALSDDEIRHLLEVYVRLDVFAAELACEKATPLDDETIRRHLATMAEAYHAGDRYTYFDANQAFHLAIAAASHNPVLIEMHAQLNLRLYRTRYLGVLQAENWAKAFNEHEPIAEAFLSRNAPELARLVSEHLGFAWRMVSSDAAEAEAVKPADLARTA</sequence>
<dbReference type="Gene3D" id="1.10.10.10">
    <property type="entry name" value="Winged helix-like DNA-binding domain superfamily/Winged helix DNA-binding domain"/>
    <property type="match status" value="1"/>
</dbReference>
<name>A0A927ED62_9HYPH</name>
<comment type="caution">
    <text evidence="5">The sequence shown here is derived from an EMBL/GenBank/DDBJ whole genome shotgun (WGS) entry which is preliminary data.</text>
</comment>
<evidence type="ECO:0000313" key="5">
    <source>
        <dbReference type="EMBL" id="MBD3848634.1"/>
    </source>
</evidence>
<dbReference type="SUPFAM" id="SSF48008">
    <property type="entry name" value="GntR ligand-binding domain-like"/>
    <property type="match status" value="1"/>
</dbReference>
<evidence type="ECO:0000259" key="4">
    <source>
        <dbReference type="PROSITE" id="PS50949"/>
    </source>
</evidence>
<dbReference type="PANTHER" id="PTHR43537:SF50">
    <property type="entry name" value="TRANSCRIPTIONAL REGULATORY PROTEIN"/>
    <property type="match status" value="1"/>
</dbReference>
<dbReference type="GO" id="GO:0003677">
    <property type="term" value="F:DNA binding"/>
    <property type="evidence" value="ECO:0007669"/>
    <property type="project" value="UniProtKB-KW"/>
</dbReference>
<evidence type="ECO:0000256" key="3">
    <source>
        <dbReference type="ARBA" id="ARBA00023163"/>
    </source>
</evidence>
<dbReference type="SMART" id="SM00895">
    <property type="entry name" value="FCD"/>
    <property type="match status" value="1"/>
</dbReference>
<evidence type="ECO:0000256" key="1">
    <source>
        <dbReference type="ARBA" id="ARBA00023015"/>
    </source>
</evidence>
<accession>A0A927ED62</accession>
<dbReference type="Pfam" id="PF00392">
    <property type="entry name" value="GntR"/>
    <property type="match status" value="1"/>
</dbReference>
<gene>
    <name evidence="5" type="ORF">IED13_23305</name>
</gene>
<proteinExistence type="predicted"/>
<keyword evidence="3" id="KW-0804">Transcription</keyword>
<dbReference type="Pfam" id="PF07729">
    <property type="entry name" value="FCD"/>
    <property type="match status" value="1"/>
</dbReference>
<dbReference type="InterPro" id="IPR036388">
    <property type="entry name" value="WH-like_DNA-bd_sf"/>
</dbReference>
<evidence type="ECO:0000256" key="2">
    <source>
        <dbReference type="ARBA" id="ARBA00023125"/>
    </source>
</evidence>
<dbReference type="InterPro" id="IPR036390">
    <property type="entry name" value="WH_DNA-bd_sf"/>
</dbReference>
<evidence type="ECO:0000313" key="6">
    <source>
        <dbReference type="Proteomes" id="UP000619295"/>
    </source>
</evidence>
<dbReference type="SUPFAM" id="SSF46785">
    <property type="entry name" value="Winged helix' DNA-binding domain"/>
    <property type="match status" value="1"/>
</dbReference>
<dbReference type="Gene3D" id="1.20.120.530">
    <property type="entry name" value="GntR ligand-binding domain-like"/>
    <property type="match status" value="1"/>
</dbReference>
<dbReference type="InterPro" id="IPR011711">
    <property type="entry name" value="GntR_C"/>
</dbReference>